<feature type="region of interest" description="Disordered" evidence="17">
    <location>
        <begin position="263"/>
        <end position="307"/>
    </location>
</feature>
<feature type="compositionally biased region" description="Polar residues" evidence="17">
    <location>
        <begin position="1"/>
        <end position="11"/>
    </location>
</feature>
<dbReference type="InterPro" id="IPR054478">
    <property type="entry name" value="LTN1_UBC"/>
</dbReference>
<feature type="compositionally biased region" description="Pro residues" evidence="17">
    <location>
        <begin position="265"/>
        <end position="276"/>
    </location>
</feature>
<evidence type="ECO:0000256" key="5">
    <source>
        <dbReference type="ARBA" id="ARBA00012483"/>
    </source>
</evidence>
<proteinExistence type="inferred from homology"/>
<evidence type="ECO:0000256" key="11">
    <source>
        <dbReference type="ARBA" id="ARBA00022771"/>
    </source>
</evidence>
<dbReference type="EC" id="2.3.2.27" evidence="5 16"/>
<feature type="compositionally biased region" description="Low complexity" evidence="17">
    <location>
        <begin position="222"/>
        <end position="232"/>
    </location>
</feature>
<evidence type="ECO:0000256" key="2">
    <source>
        <dbReference type="ARBA" id="ARBA00004514"/>
    </source>
</evidence>
<dbReference type="GO" id="GO:0008270">
    <property type="term" value="F:zinc ion binding"/>
    <property type="evidence" value="ECO:0007669"/>
    <property type="project" value="UniProtKB-KW"/>
</dbReference>
<feature type="compositionally biased region" description="Basic residues" evidence="17">
    <location>
        <begin position="35"/>
        <end position="52"/>
    </location>
</feature>
<dbReference type="InterPro" id="IPR039795">
    <property type="entry name" value="LTN1/Rkr1"/>
</dbReference>
<dbReference type="GO" id="GO:1990116">
    <property type="term" value="P:ribosome-associated ubiquitin-dependent protein catabolic process"/>
    <property type="evidence" value="ECO:0007669"/>
    <property type="project" value="UniProtKB-UniRule"/>
</dbReference>
<evidence type="ECO:0000256" key="9">
    <source>
        <dbReference type="ARBA" id="ARBA00022723"/>
    </source>
</evidence>
<dbReference type="FunFam" id="3.30.40.10:FF:000038">
    <property type="entry name" value="E3 ubiquitin-protein ligase listerin"/>
    <property type="match status" value="1"/>
</dbReference>
<dbReference type="InterPro" id="IPR054477">
    <property type="entry name" value="LTN1_E3_ligase_6th"/>
</dbReference>
<organism evidence="19 20">
    <name type="scientific">Cristinia sonorae</name>
    <dbReference type="NCBI Taxonomy" id="1940300"/>
    <lineage>
        <taxon>Eukaryota</taxon>
        <taxon>Fungi</taxon>
        <taxon>Dikarya</taxon>
        <taxon>Basidiomycota</taxon>
        <taxon>Agaricomycotina</taxon>
        <taxon>Agaricomycetes</taxon>
        <taxon>Agaricomycetidae</taxon>
        <taxon>Agaricales</taxon>
        <taxon>Pleurotineae</taxon>
        <taxon>Stephanosporaceae</taxon>
        <taxon>Cristinia</taxon>
    </lineage>
</organism>
<keyword evidence="7" id="KW-0963">Cytoplasm</keyword>
<comment type="function">
    <text evidence="16">E3 ubiquitin-protein ligase. Component of the ribosome quality control complex (RQC), a ribosome-associated complex that mediates ubiquitination and extraction of incompletely synthesized nascent chains for proteasomal degradation.</text>
</comment>
<comment type="catalytic activity">
    <reaction evidence="1 16">
        <text>S-ubiquitinyl-[E2 ubiquitin-conjugating enzyme]-L-cysteine + [acceptor protein]-L-lysine = [E2 ubiquitin-conjugating enzyme]-L-cysteine + N(6)-ubiquitinyl-[acceptor protein]-L-lysine.</text>
        <dbReference type="EC" id="2.3.2.27"/>
    </reaction>
</comment>
<evidence type="ECO:0000256" key="3">
    <source>
        <dbReference type="ARBA" id="ARBA00004906"/>
    </source>
</evidence>
<dbReference type="Gene3D" id="3.30.40.10">
    <property type="entry name" value="Zinc/RING finger domain, C3HC4 (zinc finger)"/>
    <property type="match status" value="1"/>
</dbReference>
<evidence type="ECO:0000256" key="8">
    <source>
        <dbReference type="ARBA" id="ARBA00022679"/>
    </source>
</evidence>
<gene>
    <name evidence="19" type="ORF">BXZ70DRAFT_63905</name>
</gene>
<dbReference type="PROSITE" id="PS50089">
    <property type="entry name" value="ZF_RING_2"/>
    <property type="match status" value="1"/>
</dbReference>
<feature type="region of interest" description="Disordered" evidence="17">
    <location>
        <begin position="442"/>
        <end position="468"/>
    </location>
</feature>
<evidence type="ECO:0000256" key="12">
    <source>
        <dbReference type="ARBA" id="ARBA00022786"/>
    </source>
</evidence>
<dbReference type="SUPFAM" id="SSF57850">
    <property type="entry name" value="RING/U-box"/>
    <property type="match status" value="1"/>
</dbReference>
<evidence type="ECO:0000256" key="16">
    <source>
        <dbReference type="RuleBase" id="RU367090"/>
    </source>
</evidence>
<keyword evidence="13 16" id="KW-0862">Zinc</keyword>
<feature type="compositionally biased region" description="Basic and acidic residues" evidence="17">
    <location>
        <begin position="286"/>
        <end position="298"/>
    </location>
</feature>
<feature type="region of interest" description="Disordered" evidence="17">
    <location>
        <begin position="1"/>
        <end position="52"/>
    </location>
</feature>
<dbReference type="InterPro" id="IPR039804">
    <property type="entry name" value="RING-CH-C4HC3_LTN1"/>
</dbReference>
<dbReference type="InterPro" id="IPR054476">
    <property type="entry name" value="Ltn1_N"/>
</dbReference>
<comment type="subcellular location">
    <subcellularLocation>
        <location evidence="2">Cytoplasm</location>
        <location evidence="2">Cytosol</location>
    </subcellularLocation>
</comment>
<keyword evidence="9 16" id="KW-0479">Metal-binding</keyword>
<dbReference type="CDD" id="cd16491">
    <property type="entry name" value="RING-CH-C4HC3_LTN1"/>
    <property type="match status" value="1"/>
</dbReference>
<dbReference type="GO" id="GO:0043023">
    <property type="term" value="F:ribosomal large subunit binding"/>
    <property type="evidence" value="ECO:0007669"/>
    <property type="project" value="TreeGrafter"/>
</dbReference>
<dbReference type="InterPro" id="IPR011016">
    <property type="entry name" value="Znf_RING-CH"/>
</dbReference>
<evidence type="ECO:0000256" key="1">
    <source>
        <dbReference type="ARBA" id="ARBA00000900"/>
    </source>
</evidence>
<accession>A0A8K0USF1</accession>
<evidence type="ECO:0000313" key="19">
    <source>
        <dbReference type="EMBL" id="KAH8102265.1"/>
    </source>
</evidence>
<dbReference type="Pfam" id="PF23009">
    <property type="entry name" value="UBC_like"/>
    <property type="match status" value="1"/>
</dbReference>
<dbReference type="UniPathway" id="UPA00143"/>
<evidence type="ECO:0000313" key="20">
    <source>
        <dbReference type="Proteomes" id="UP000813824"/>
    </source>
</evidence>
<dbReference type="Pfam" id="PF22999">
    <property type="entry name" value="LTN1_E3_ligase_6th"/>
    <property type="match status" value="1"/>
</dbReference>
<keyword evidence="11 15" id="KW-0863">Zinc-finger</keyword>
<feature type="domain" description="RING-type" evidence="18">
    <location>
        <begin position="1722"/>
        <end position="1769"/>
    </location>
</feature>
<dbReference type="GO" id="GO:1990112">
    <property type="term" value="C:RQC complex"/>
    <property type="evidence" value="ECO:0007669"/>
    <property type="project" value="UniProtKB-UniRule"/>
</dbReference>
<dbReference type="InterPro" id="IPR013083">
    <property type="entry name" value="Znf_RING/FYVE/PHD"/>
</dbReference>
<dbReference type="GO" id="GO:0061630">
    <property type="term" value="F:ubiquitin protein ligase activity"/>
    <property type="evidence" value="ECO:0007669"/>
    <property type="project" value="UniProtKB-UniRule"/>
</dbReference>
<evidence type="ECO:0000256" key="14">
    <source>
        <dbReference type="ARBA" id="ARBA00055150"/>
    </source>
</evidence>
<comment type="caution">
    <text evidence="19">The sequence shown here is derived from an EMBL/GenBank/DDBJ whole genome shotgun (WGS) entry which is preliminary data.</text>
</comment>
<reference evidence="19" key="1">
    <citation type="journal article" date="2021" name="New Phytol.">
        <title>Evolutionary innovations through gain and loss of genes in the ectomycorrhizal Boletales.</title>
        <authorList>
            <person name="Wu G."/>
            <person name="Miyauchi S."/>
            <person name="Morin E."/>
            <person name="Kuo A."/>
            <person name="Drula E."/>
            <person name="Varga T."/>
            <person name="Kohler A."/>
            <person name="Feng B."/>
            <person name="Cao Y."/>
            <person name="Lipzen A."/>
            <person name="Daum C."/>
            <person name="Hundley H."/>
            <person name="Pangilinan J."/>
            <person name="Johnson J."/>
            <person name="Barry K."/>
            <person name="LaButti K."/>
            <person name="Ng V."/>
            <person name="Ahrendt S."/>
            <person name="Min B."/>
            <person name="Choi I.G."/>
            <person name="Park H."/>
            <person name="Plett J.M."/>
            <person name="Magnuson J."/>
            <person name="Spatafora J.W."/>
            <person name="Nagy L.G."/>
            <person name="Henrissat B."/>
            <person name="Grigoriev I.V."/>
            <person name="Yang Z.L."/>
            <person name="Xu J."/>
            <person name="Martin F.M."/>
        </authorList>
    </citation>
    <scope>NUCLEOTIDE SEQUENCE</scope>
    <source>
        <strain evidence="19">KKN 215</strain>
    </source>
</reference>
<dbReference type="GO" id="GO:0005829">
    <property type="term" value="C:cytosol"/>
    <property type="evidence" value="ECO:0007669"/>
    <property type="project" value="UniProtKB-SubCell"/>
</dbReference>
<name>A0A8K0USF1_9AGAR</name>
<keyword evidence="20" id="KW-1185">Reference proteome</keyword>
<keyword evidence="10" id="KW-0677">Repeat</keyword>
<comment type="pathway">
    <text evidence="3 16">Protein modification; protein ubiquitination.</text>
</comment>
<dbReference type="PANTHER" id="PTHR12389">
    <property type="entry name" value="ZINC FINGER PROTEIN 294"/>
    <property type="match status" value="1"/>
</dbReference>
<dbReference type="SUPFAM" id="SSF48371">
    <property type="entry name" value="ARM repeat"/>
    <property type="match status" value="1"/>
</dbReference>
<dbReference type="SMART" id="SM01197">
    <property type="entry name" value="FANCL_C"/>
    <property type="match status" value="1"/>
</dbReference>
<evidence type="ECO:0000256" key="6">
    <source>
        <dbReference type="ARBA" id="ARBA00017157"/>
    </source>
</evidence>
<keyword evidence="12 16" id="KW-0833">Ubl conjugation pathway</keyword>
<evidence type="ECO:0000256" key="15">
    <source>
        <dbReference type="PROSITE-ProRule" id="PRU00175"/>
    </source>
</evidence>
<keyword evidence="8 16" id="KW-0808">Transferase</keyword>
<dbReference type="InterPro" id="IPR001841">
    <property type="entry name" value="Znf_RING"/>
</dbReference>
<dbReference type="SMART" id="SM00744">
    <property type="entry name" value="RINGv"/>
    <property type="match status" value="1"/>
</dbReference>
<evidence type="ECO:0000256" key="17">
    <source>
        <dbReference type="SAM" id="MobiDB-lite"/>
    </source>
</evidence>
<dbReference type="GO" id="GO:0072344">
    <property type="term" value="P:rescue of stalled ribosome"/>
    <property type="evidence" value="ECO:0007669"/>
    <property type="project" value="UniProtKB-UniRule"/>
</dbReference>
<comment type="similarity">
    <text evidence="4 16">Belongs to the LTN1 family.</text>
</comment>
<comment type="function">
    <text evidence="14">E3 ubiquitin-protein ligase component of the ribosome quality control complex (RQC), a ribosome-associated complex that mediates ubiquitination and extraction of incompletely synthesized nascent chains for proteasomal degradation. Mediates ubiquitination of proteins derived from mRNAs lacking stop codons (non-stop proteins) and other translation arrest products induced by poly-lysine sequences and tandem rare codons. Ubiquitination leads to CDC48 recruitment for extraction and degradation of the incomplete translation product. May indirectly play a role in chromatin function and transcription.</text>
</comment>
<evidence type="ECO:0000256" key="7">
    <source>
        <dbReference type="ARBA" id="ARBA00022490"/>
    </source>
</evidence>
<dbReference type="PANTHER" id="PTHR12389:SF0">
    <property type="entry name" value="E3 UBIQUITIN-PROTEIN LIGASE LISTERIN"/>
    <property type="match status" value="1"/>
</dbReference>
<comment type="subunit">
    <text evidence="16">Component of the ribosome quality control complex (RQC).</text>
</comment>
<evidence type="ECO:0000259" key="18">
    <source>
        <dbReference type="PROSITE" id="PS50089"/>
    </source>
</evidence>
<dbReference type="GO" id="GO:0016567">
    <property type="term" value="P:protein ubiquitination"/>
    <property type="evidence" value="ECO:0007669"/>
    <property type="project" value="UniProtKB-UniPathway"/>
</dbReference>
<evidence type="ECO:0000256" key="10">
    <source>
        <dbReference type="ARBA" id="ARBA00022737"/>
    </source>
</evidence>
<feature type="compositionally biased region" description="Acidic residues" evidence="17">
    <location>
        <begin position="446"/>
        <end position="460"/>
    </location>
</feature>
<dbReference type="InterPro" id="IPR016024">
    <property type="entry name" value="ARM-type_fold"/>
</dbReference>
<evidence type="ECO:0000256" key="13">
    <source>
        <dbReference type="ARBA" id="ARBA00022833"/>
    </source>
</evidence>
<dbReference type="EMBL" id="JAEVFJ010000010">
    <property type="protein sequence ID" value="KAH8102265.1"/>
    <property type="molecule type" value="Genomic_DNA"/>
</dbReference>
<feature type="region of interest" description="Disordered" evidence="17">
    <location>
        <begin position="211"/>
        <end position="232"/>
    </location>
</feature>
<dbReference type="Proteomes" id="UP000813824">
    <property type="component" value="Unassembled WGS sequence"/>
</dbReference>
<dbReference type="Pfam" id="PF22958">
    <property type="entry name" value="Ltn1_1st"/>
    <property type="match status" value="2"/>
</dbReference>
<dbReference type="OrthoDB" id="6108at2759"/>
<dbReference type="Pfam" id="PF13639">
    <property type="entry name" value="zf-RING_2"/>
    <property type="match status" value="1"/>
</dbReference>
<protein>
    <recommendedName>
        <fullName evidence="6 16">E3 ubiquitin-protein ligase listerin</fullName>
        <ecNumber evidence="5 16">2.3.2.27</ecNumber>
    </recommendedName>
    <alternativeName>
        <fullName evidence="16">RING-type E3 ubiquitin transferase listerin</fullName>
    </alternativeName>
</protein>
<sequence>MAKGKSSATSGTRKKHAKKAAAASGDLEPQMPKEKKPKGKEKGKKGKEVRKKVYIPPVKPAPVLPDPLDTLGIAQRLSPELLVVLRRLSKKDTITKRRALEELQAEWIDKARSEEHRVHELVEAIPVWFHHVPSLFLHPSRRIRILAVGLHSSFLSLPNPVPDQLLFFLQEVANADQAELILGTWCMVAHDADRQLSSYARQSWEKFVDVSQHLPEPSSETAPSLPQSPSKKSKLHLSSASFAGIWGFVQRVTLDPGAIYLSINPPQPAAPPPPPQKKGGRPTPPVKKDDDSPTRSRGDEEEENELDRNARLRIGSLGAAVWVLNTLVRVSQDPKYIEDFLTPIDNAALWTTLHHAKAAPFVPAEIQSFGWNQPGVRKSAWVLLQTLLVTCKGNLKPLLATLASAVLRSAWVEPDPNVRQVMWKPLLTFLKEFPHAWEIEATSSTENDEDEEGSDDEDESAPAKDSKSQELLAKGYTEFLQFLELGCNGSPLQGYPAVLIVFSTIPSSVLASVRPPIKSLFTSLWAAIDGRALSGLDRAEASLAFVSSLLECTVFVARRIINDPTATVLVDGSPVETAQTLVAEQVTALWGELLSARLKVDFAKASDELLKMLVSLQKTDEVLFDSAWTSVASSVRKQLNATSNPISSLIPTSLKIFAERFEQGTHPSDFTSQLTAEVLQSIVAHIGDILEKNEVPSPEYLDSLLGVLDTFGTQLFQDGSLTQAIDETVTKHTGQIIALSPPLLFLYFNHRKNEDLCSDLWHSLLVSVAQDMETVLTNLPSLLDAVEGGSVPSYLRPKAEELDKAVSALLAEALTRYQADEALAIVKRVLKNPEPFISDDTYRGILSSVSETFSTHAEIALHDNPALPLETFAAPLSLLNIAVESRGVGYLPNVASSPLLPNVFLFAYLVPRYRTMDVAQKDSATTLWGSWLRQASDEDKSVVAGVIKTTVRDMLSDCFALAKPSHLVQLVAYTPGIAVNVLEEVFPSKNELDAMLDTLPTNPVDPSMAVLDPLIHLGDEDEDTSQSVVDSFGLSSYARIVTAMILYFAEDRHTAKQNPWALRHFLALSQYANEVIQVPSAKSAVFGQQISTAALHECITRVQQLLAYILVGSVEEGWLSNLLSGLSTGKRSPSYNGLSHLLHDLILGQVGRDNVREARILHTLLQHVLPQADVSKQDGDQLVFLGRKLESKAPHIALVILYSVTKYCAEPPRLDRYRNEVAANLFGVPASKANTEGLWLLRRLVAVSPDRNSDVIFLPTPRVVNLMKSCQQWITSDEGVDEEVELEMTSLFIHIAPILQNIPGAHWDFIFDIMENNLEGASLEDQATLPALARTLELFVVIQDLALTNKALRALWKEREHTQLQMLRDLIAHRLDTEKNSGPLSMCRELAISIIQDLPEALIVKETLPKMCHLVMDSSHNVQQMAYHMLREAAAKHTEHVVVEAAVDTEAEFKPELPSELIDILQRTVELLDEGDDVHSQISFGNLLTWMLIFDLFTNASLKVKSSYIEHLQRLDLVSKHFLPHVLGILGLYGGIAKAFKLDIWAVEEFYLDLYSSDTPHSLKLLAAHLYFRALMTVPSLFRTWLLDCRDRQLSTAVTTYTSNYFSPAIIRTELAQVKDPATTAELVDENMKIKVANAVSEVTASYAVDEYQLELKISLPPDWPLHSIEIQDKRIGVSEDRWRAWILGVRQILTFRSGSIVDGLSFFKKNVASHFEGQTECAICYSMISATDSSLPKKPCKTCKNRFHAGCLYKWFSTSHSSSCPLCRSEIMN</sequence>
<evidence type="ECO:0000256" key="4">
    <source>
        <dbReference type="ARBA" id="ARBA00007997"/>
    </source>
</evidence>